<dbReference type="InterPro" id="IPR009011">
    <property type="entry name" value="Man6P_isomerase_rcpt-bd_dom_sf"/>
</dbReference>
<feature type="region of interest" description="Disordered" evidence="18">
    <location>
        <begin position="190"/>
        <end position="213"/>
    </location>
</feature>
<gene>
    <name evidence="22" type="ORF">NEOLEDRAFT_1128496</name>
</gene>
<dbReference type="GO" id="GO:0030659">
    <property type="term" value="C:cytoplasmic vesicle membrane"/>
    <property type="evidence" value="ECO:0007669"/>
    <property type="project" value="UniProtKB-SubCell"/>
</dbReference>
<evidence type="ECO:0000256" key="14">
    <source>
        <dbReference type="ARBA" id="ARBA00023128"/>
    </source>
</evidence>
<dbReference type="Pfam" id="PF09451">
    <property type="entry name" value="ATG27"/>
    <property type="match status" value="1"/>
</dbReference>
<dbReference type="GO" id="GO:0015031">
    <property type="term" value="P:protein transport"/>
    <property type="evidence" value="ECO:0007669"/>
    <property type="project" value="UniProtKB-KW"/>
</dbReference>
<evidence type="ECO:0000256" key="4">
    <source>
        <dbReference type="ARBA" id="ARBA00004614"/>
    </source>
</evidence>
<dbReference type="SUPFAM" id="SSF50911">
    <property type="entry name" value="Mannose 6-phosphate receptor domain"/>
    <property type="match status" value="1"/>
</dbReference>
<feature type="domain" description="MRH" evidence="21">
    <location>
        <begin position="36"/>
        <end position="194"/>
    </location>
</feature>
<keyword evidence="16" id="KW-1015">Disulfide bond</keyword>
<keyword evidence="10" id="KW-0653">Protein transport</keyword>
<evidence type="ECO:0000256" key="5">
    <source>
        <dbReference type="ARBA" id="ARBA00005363"/>
    </source>
</evidence>
<dbReference type="GO" id="GO:0006914">
    <property type="term" value="P:autophagy"/>
    <property type="evidence" value="ECO:0007669"/>
    <property type="project" value="UniProtKB-KW"/>
</dbReference>
<dbReference type="InterPro" id="IPR018939">
    <property type="entry name" value="Autophagy-rel_prot_27"/>
</dbReference>
<dbReference type="EMBL" id="KV425555">
    <property type="protein sequence ID" value="KZT28996.1"/>
    <property type="molecule type" value="Genomic_DNA"/>
</dbReference>
<reference evidence="22 23" key="1">
    <citation type="journal article" date="2016" name="Mol. Biol. Evol.">
        <title>Comparative Genomics of Early-Diverging Mushroom-Forming Fungi Provides Insights into the Origins of Lignocellulose Decay Capabilities.</title>
        <authorList>
            <person name="Nagy L.G."/>
            <person name="Riley R."/>
            <person name="Tritt A."/>
            <person name="Adam C."/>
            <person name="Daum C."/>
            <person name="Floudas D."/>
            <person name="Sun H."/>
            <person name="Yadav J.S."/>
            <person name="Pangilinan J."/>
            <person name="Larsson K.H."/>
            <person name="Matsuura K."/>
            <person name="Barry K."/>
            <person name="Labutti K."/>
            <person name="Kuo R."/>
            <person name="Ohm R.A."/>
            <person name="Bhattacharya S.S."/>
            <person name="Shirouzu T."/>
            <person name="Yoshinaga Y."/>
            <person name="Martin F.M."/>
            <person name="Grigoriev I.V."/>
            <person name="Hibbett D.S."/>
        </authorList>
    </citation>
    <scope>NUCLEOTIDE SEQUENCE [LARGE SCALE GENOMIC DNA]</scope>
    <source>
        <strain evidence="22 23">HHB14362 ss-1</strain>
    </source>
</reference>
<dbReference type="GO" id="GO:0034045">
    <property type="term" value="C:phagophore assembly site membrane"/>
    <property type="evidence" value="ECO:0007669"/>
    <property type="project" value="UniProtKB-SubCell"/>
</dbReference>
<dbReference type="Gene3D" id="2.70.130.10">
    <property type="entry name" value="Mannose-6-phosphate receptor binding domain"/>
    <property type="match status" value="1"/>
</dbReference>
<feature type="transmembrane region" description="Helical" evidence="19">
    <location>
        <begin position="221"/>
        <end position="242"/>
    </location>
</feature>
<dbReference type="GO" id="GO:0000139">
    <property type="term" value="C:Golgi membrane"/>
    <property type="evidence" value="ECO:0007669"/>
    <property type="project" value="UniProtKB-SubCell"/>
</dbReference>
<dbReference type="PROSITE" id="PS51914">
    <property type="entry name" value="MRH"/>
    <property type="match status" value="1"/>
</dbReference>
<evidence type="ECO:0000256" key="8">
    <source>
        <dbReference type="ARBA" id="ARBA00022692"/>
    </source>
</evidence>
<evidence type="ECO:0000256" key="10">
    <source>
        <dbReference type="ARBA" id="ARBA00022927"/>
    </source>
</evidence>
<feature type="signal peptide" evidence="20">
    <location>
        <begin position="1"/>
        <end position="30"/>
    </location>
</feature>
<evidence type="ECO:0000256" key="13">
    <source>
        <dbReference type="ARBA" id="ARBA00023034"/>
    </source>
</evidence>
<keyword evidence="9 20" id="KW-0732">Signal</keyword>
<keyword evidence="14" id="KW-0496">Mitochondrion</keyword>
<evidence type="ECO:0000256" key="12">
    <source>
        <dbReference type="ARBA" id="ARBA00023006"/>
    </source>
</evidence>
<comment type="subcellular location">
    <subcellularLocation>
        <location evidence="2">Cytoplasmic vesicle membrane</location>
        <topology evidence="2">Single-pass type I membrane protein</topology>
    </subcellularLocation>
    <subcellularLocation>
        <location evidence="4">Golgi apparatus membrane</location>
        <topology evidence="4">Single-pass type I membrane protein</topology>
    </subcellularLocation>
    <subcellularLocation>
        <location evidence="1">Mitochondrion membrane</location>
        <topology evidence="1">Single-pass membrane protein</topology>
    </subcellularLocation>
    <subcellularLocation>
        <location evidence="3">Preautophagosomal structure membrane</location>
        <topology evidence="3">Single-pass type I membrane protein</topology>
    </subcellularLocation>
</comment>
<evidence type="ECO:0000256" key="19">
    <source>
        <dbReference type="SAM" id="Phobius"/>
    </source>
</evidence>
<dbReference type="InterPro" id="IPR044865">
    <property type="entry name" value="MRH_dom"/>
</dbReference>
<evidence type="ECO:0000256" key="3">
    <source>
        <dbReference type="ARBA" id="ARBA00004472"/>
    </source>
</evidence>
<evidence type="ECO:0000313" key="23">
    <source>
        <dbReference type="Proteomes" id="UP000076761"/>
    </source>
</evidence>
<dbReference type="PANTHER" id="PTHR15071">
    <property type="entry name" value="MANNOSE-6-PHOSPHATE RECEPTOR FAMILY MEMBER"/>
    <property type="match status" value="1"/>
</dbReference>
<evidence type="ECO:0000256" key="2">
    <source>
        <dbReference type="ARBA" id="ARBA00004358"/>
    </source>
</evidence>
<keyword evidence="8 19" id="KW-0812">Transmembrane</keyword>
<dbReference type="STRING" id="1314782.A0A165V135"/>
<evidence type="ECO:0000256" key="16">
    <source>
        <dbReference type="ARBA" id="ARBA00023157"/>
    </source>
</evidence>
<keyword evidence="17" id="KW-0968">Cytoplasmic vesicle</keyword>
<evidence type="ECO:0000256" key="15">
    <source>
        <dbReference type="ARBA" id="ARBA00023136"/>
    </source>
</evidence>
<dbReference type="AlphaFoldDB" id="A0A165V135"/>
<accession>A0A165V135</accession>
<keyword evidence="11 19" id="KW-1133">Transmembrane helix</keyword>
<evidence type="ECO:0000313" key="22">
    <source>
        <dbReference type="EMBL" id="KZT28996.1"/>
    </source>
</evidence>
<evidence type="ECO:0000256" key="17">
    <source>
        <dbReference type="ARBA" id="ARBA00023329"/>
    </source>
</evidence>
<name>A0A165V135_9AGAM</name>
<organism evidence="22 23">
    <name type="scientific">Neolentinus lepideus HHB14362 ss-1</name>
    <dbReference type="NCBI Taxonomy" id="1314782"/>
    <lineage>
        <taxon>Eukaryota</taxon>
        <taxon>Fungi</taxon>
        <taxon>Dikarya</taxon>
        <taxon>Basidiomycota</taxon>
        <taxon>Agaricomycotina</taxon>
        <taxon>Agaricomycetes</taxon>
        <taxon>Gloeophyllales</taxon>
        <taxon>Gloeophyllaceae</taxon>
        <taxon>Neolentinus</taxon>
    </lineage>
</organism>
<evidence type="ECO:0000256" key="11">
    <source>
        <dbReference type="ARBA" id="ARBA00022989"/>
    </source>
</evidence>
<dbReference type="OrthoDB" id="29460at2759"/>
<evidence type="ECO:0000256" key="7">
    <source>
        <dbReference type="ARBA" id="ARBA00022448"/>
    </source>
</evidence>
<comment type="similarity">
    <text evidence="5">Belongs to the ATG27 family.</text>
</comment>
<evidence type="ECO:0000256" key="1">
    <source>
        <dbReference type="ARBA" id="ARBA00004304"/>
    </source>
</evidence>
<keyword evidence="15 19" id="KW-0472">Membrane</keyword>
<protein>
    <recommendedName>
        <fullName evidence="6">Autophagy-related protein 27</fullName>
    </recommendedName>
</protein>
<evidence type="ECO:0000256" key="20">
    <source>
        <dbReference type="SAM" id="SignalP"/>
    </source>
</evidence>
<keyword evidence="7" id="KW-0813">Transport</keyword>
<evidence type="ECO:0000256" key="18">
    <source>
        <dbReference type="SAM" id="MobiDB-lite"/>
    </source>
</evidence>
<dbReference type="PANTHER" id="PTHR15071:SF13">
    <property type="entry name" value="AUTOPHAGY-RELATED PROTEIN 27"/>
    <property type="match status" value="1"/>
</dbReference>
<dbReference type="Proteomes" id="UP000076761">
    <property type="component" value="Unassembled WGS sequence"/>
</dbReference>
<proteinExistence type="inferred from homology"/>
<dbReference type="GO" id="GO:0031966">
    <property type="term" value="C:mitochondrial membrane"/>
    <property type="evidence" value="ECO:0007669"/>
    <property type="project" value="UniProtKB-SubCell"/>
</dbReference>
<keyword evidence="23" id="KW-1185">Reference proteome</keyword>
<evidence type="ECO:0000259" key="21">
    <source>
        <dbReference type="PROSITE" id="PS51914"/>
    </source>
</evidence>
<evidence type="ECO:0000256" key="9">
    <source>
        <dbReference type="ARBA" id="ARBA00022729"/>
    </source>
</evidence>
<evidence type="ECO:0000256" key="6">
    <source>
        <dbReference type="ARBA" id="ARBA00013776"/>
    </source>
</evidence>
<keyword evidence="12" id="KW-0072">Autophagy</keyword>
<feature type="chain" id="PRO_5007867919" description="Autophagy-related protein 27" evidence="20">
    <location>
        <begin position="31"/>
        <end position="292"/>
    </location>
</feature>
<dbReference type="InParanoid" id="A0A165V135"/>
<keyword evidence="13" id="KW-0333">Golgi apparatus</keyword>
<sequence>MSSHRRPIQPFPSLSLIFLIFSVLALSAKAQDGDTYDCHVTLNGITYDLTALEGEHTVQRTRETPPSKMVDSVRFDLCGELKQQKDVAESDQCPAGTRACLTKINQRDGQADRIVAVIPLGQTSDKREISSLSSPEGISITFDGPSYPPSADNSIPQSFNMALLCAKETSNITFVSYEAGQLRLDWSAPAGCSHTGDETPPNNDDEVKKPSDGETSIGSGIGWFFLAMLICLTVYFALGAYYNYSTYGATGADLIPHRDFWREVPYMLRDVVSHLCSAVRPKHSSRGGYIAV</sequence>